<organism evidence="5 6">
    <name type="scientific">Sodalis glossinidius (strain morsitans)</name>
    <dbReference type="NCBI Taxonomy" id="343509"/>
    <lineage>
        <taxon>Bacteria</taxon>
        <taxon>Pseudomonadati</taxon>
        <taxon>Pseudomonadota</taxon>
        <taxon>Gammaproteobacteria</taxon>
        <taxon>Enterobacterales</taxon>
        <taxon>Bruguierivoracaceae</taxon>
        <taxon>Sodalis</taxon>
    </lineage>
</organism>
<dbReference type="AlphaFoldDB" id="Q2NWF9"/>
<dbReference type="KEGG" id="sgl:SG0241"/>
<dbReference type="HOGENOM" id="CLU_017584_9_5_6"/>
<evidence type="ECO:0000256" key="3">
    <source>
        <dbReference type="ARBA" id="ARBA00023163"/>
    </source>
</evidence>
<dbReference type="SMART" id="SM00345">
    <property type="entry name" value="HTH_GNTR"/>
    <property type="match status" value="1"/>
</dbReference>
<dbReference type="Pfam" id="PF00392">
    <property type="entry name" value="GntR"/>
    <property type="match status" value="1"/>
</dbReference>
<dbReference type="PANTHER" id="PTHR43537:SF5">
    <property type="entry name" value="UXU OPERON TRANSCRIPTIONAL REGULATOR"/>
    <property type="match status" value="1"/>
</dbReference>
<dbReference type="InterPro" id="IPR011711">
    <property type="entry name" value="GntR_C"/>
</dbReference>
<proteinExistence type="predicted"/>
<dbReference type="InterPro" id="IPR008920">
    <property type="entry name" value="TF_FadR/GntR_C"/>
</dbReference>
<dbReference type="PRINTS" id="PR00035">
    <property type="entry name" value="HTHGNTR"/>
</dbReference>
<dbReference type="Gene3D" id="1.20.120.530">
    <property type="entry name" value="GntR ligand-binding domain-like"/>
    <property type="match status" value="1"/>
</dbReference>
<dbReference type="EMBL" id="AP008232">
    <property type="protein sequence ID" value="BAE73516.1"/>
    <property type="molecule type" value="Genomic_DNA"/>
</dbReference>
<keyword evidence="6" id="KW-1185">Reference proteome</keyword>
<dbReference type="eggNOG" id="COG2186">
    <property type="taxonomic scope" value="Bacteria"/>
</dbReference>
<dbReference type="SUPFAM" id="SSF46785">
    <property type="entry name" value="Winged helix' DNA-binding domain"/>
    <property type="match status" value="1"/>
</dbReference>
<evidence type="ECO:0000256" key="2">
    <source>
        <dbReference type="ARBA" id="ARBA00023125"/>
    </source>
</evidence>
<dbReference type="PANTHER" id="PTHR43537">
    <property type="entry name" value="TRANSCRIPTIONAL REGULATOR, GNTR FAMILY"/>
    <property type="match status" value="1"/>
</dbReference>
<dbReference type="SUPFAM" id="SSF48008">
    <property type="entry name" value="GntR ligand-binding domain-like"/>
    <property type="match status" value="1"/>
</dbReference>
<dbReference type="InterPro" id="IPR000524">
    <property type="entry name" value="Tscrpt_reg_HTH_GntR"/>
</dbReference>
<dbReference type="SMART" id="SM00895">
    <property type="entry name" value="FCD"/>
    <property type="match status" value="1"/>
</dbReference>
<dbReference type="GO" id="GO:0003700">
    <property type="term" value="F:DNA-binding transcription factor activity"/>
    <property type="evidence" value="ECO:0007669"/>
    <property type="project" value="InterPro"/>
</dbReference>
<dbReference type="Proteomes" id="UP000001932">
    <property type="component" value="Chromosome"/>
</dbReference>
<name>Q2NWF9_SODGM</name>
<dbReference type="Gene3D" id="1.10.10.10">
    <property type="entry name" value="Winged helix-like DNA-binding domain superfamily/Winged helix DNA-binding domain"/>
    <property type="match status" value="1"/>
</dbReference>
<dbReference type="GO" id="GO:0003677">
    <property type="term" value="F:DNA binding"/>
    <property type="evidence" value="ECO:0007669"/>
    <property type="project" value="UniProtKB-KW"/>
</dbReference>
<dbReference type="STRING" id="343509.SG0241"/>
<evidence type="ECO:0000313" key="5">
    <source>
        <dbReference type="EMBL" id="BAE73516.1"/>
    </source>
</evidence>
<reference evidence="5 6" key="1">
    <citation type="journal article" date="2006" name="Genome Res.">
        <title>Massive genome erosion and functional adaptations provide insights into the symbiotic lifestyle of Sodalis glossinidius in the tsetse host.</title>
        <authorList>
            <person name="Toh H."/>
            <person name="Weiss B.L."/>
            <person name="Perkin S.A.H."/>
            <person name="Yamashita A."/>
            <person name="Oshima K."/>
            <person name="Hattori M."/>
            <person name="Aksoy S."/>
        </authorList>
    </citation>
    <scope>NUCLEOTIDE SEQUENCE [LARGE SCALE GENOMIC DNA]</scope>
    <source>
        <strain evidence="6">morsitans</strain>
    </source>
</reference>
<sequence length="254" mass="29029">MISPVLSRIDKVSMRLYQEIGQKLRDAIQRGAFKPGDKLPAERDLAAQFEVSRSVVREALILLELEQCVKIRKGSGVYVLPSPESTLTPEPLSDSVSCGVFELLQSRQLMESEIASFAALQANRNDVLELRKAIELEREQLSSDDTDEHFHYLVAAATQNAALVAIMQESWKLRNRSGMWLNQHRDTSDFSARWEWYEDRLRIVQAIQRRDARGAKRAMWQHIENIKNKMLKLADTTAADFDGYMFSSSPLEND</sequence>
<dbReference type="InterPro" id="IPR036388">
    <property type="entry name" value="WH-like_DNA-bd_sf"/>
</dbReference>
<dbReference type="InterPro" id="IPR036390">
    <property type="entry name" value="WH_DNA-bd_sf"/>
</dbReference>
<dbReference type="CDD" id="cd07377">
    <property type="entry name" value="WHTH_GntR"/>
    <property type="match status" value="1"/>
</dbReference>
<dbReference type="PROSITE" id="PS50949">
    <property type="entry name" value="HTH_GNTR"/>
    <property type="match status" value="1"/>
</dbReference>
<keyword evidence="1" id="KW-0805">Transcription regulation</keyword>
<keyword evidence="3" id="KW-0804">Transcription</keyword>
<dbReference type="Pfam" id="PF07729">
    <property type="entry name" value="FCD"/>
    <property type="match status" value="1"/>
</dbReference>
<feature type="domain" description="HTH gntR-type" evidence="4">
    <location>
        <begin position="14"/>
        <end position="82"/>
    </location>
</feature>
<evidence type="ECO:0000259" key="4">
    <source>
        <dbReference type="PROSITE" id="PS50949"/>
    </source>
</evidence>
<dbReference type="BioCyc" id="SGLO343509:SGP1_RS02205-MONOMER"/>
<gene>
    <name evidence="5" type="ordered locus">SG0241</name>
</gene>
<keyword evidence="2" id="KW-0238">DNA-binding</keyword>
<protein>
    <submittedName>
        <fullName evidence="5">Transcriptional regulator</fullName>
    </submittedName>
</protein>
<accession>Q2NWF9</accession>
<evidence type="ECO:0000256" key="1">
    <source>
        <dbReference type="ARBA" id="ARBA00023015"/>
    </source>
</evidence>
<evidence type="ECO:0000313" key="6">
    <source>
        <dbReference type="Proteomes" id="UP000001932"/>
    </source>
</evidence>